<comment type="caution">
    <text evidence="3">The sequence shown here is derived from an EMBL/GenBank/DDBJ whole genome shotgun (WGS) entry which is preliminary data.</text>
</comment>
<dbReference type="OrthoDB" id="9779865at2"/>
<evidence type="ECO:0000313" key="4">
    <source>
        <dbReference type="Proteomes" id="UP000306740"/>
    </source>
</evidence>
<evidence type="ECO:0000259" key="1">
    <source>
        <dbReference type="Pfam" id="PF00963"/>
    </source>
</evidence>
<protein>
    <recommendedName>
        <fullName evidence="1">Cohesin domain-containing protein</fullName>
    </recommendedName>
</protein>
<dbReference type="Gene3D" id="2.60.40.10">
    <property type="entry name" value="Immunoglobulins"/>
    <property type="match status" value="1"/>
</dbReference>
<dbReference type="GO" id="GO:0000272">
    <property type="term" value="P:polysaccharide catabolic process"/>
    <property type="evidence" value="ECO:0007669"/>
    <property type="project" value="InterPro"/>
</dbReference>
<dbReference type="InterPro" id="IPR008965">
    <property type="entry name" value="CBM2/CBM3_carb-bd_dom_sf"/>
</dbReference>
<reference evidence="3 4" key="1">
    <citation type="submission" date="2019-05" db="EMBL/GenBank/DDBJ databases">
        <title>Mumia sp. nov., isolated from the intestinal contents of plateau pika (Ochotona curzoniae) in the Qinghai-Tibet plateau of China.</title>
        <authorList>
            <person name="Tian Z."/>
        </authorList>
    </citation>
    <scope>NUCLEOTIDE SEQUENCE [LARGE SCALE GENOMIC DNA]</scope>
    <source>
        <strain evidence="4">527</strain>
        <strain evidence="3">Z527</strain>
    </source>
</reference>
<dbReference type="CDD" id="cd08547">
    <property type="entry name" value="Type_II_cohesin"/>
    <property type="match status" value="1"/>
</dbReference>
<dbReference type="Gene3D" id="2.60.40.2700">
    <property type="match status" value="1"/>
</dbReference>
<dbReference type="EMBL" id="VDFR01000069">
    <property type="protein sequence ID" value="TNC45174.1"/>
    <property type="molecule type" value="Genomic_DNA"/>
</dbReference>
<sequence length="367" mass="37863">MSGRIVRTVRTTPRSTADMTHHKRAWLGGAVGLAAVSLVAASLAVGSASAEDVTSYAVSASSPSVTVGDTVTVTVTADGLREVQAYDLRLAYDPTLLSYVDESAATDTPGKTFGIVGQGSLHVVHAGLGTDAGVSGTATLATATFRTLKPGKASLEAPTLETVSADEGASTASALGATTVEVAARRAPAATRAPRVSGSTRVGGVLTAGPVTWDVADTRTTYAWLRDGAPIEGETGRSYVLRPVDYGRKVSLQVLADKDGHLQGSVTSAPTVAVGPAPTRMAAKVKRSVKRGDKVRVKLRVSAPGATPTGVATVTYRGKTRRVALRRTGISTLTLKATKRGTSKIRVAYRPATGFTGSAKLLRIRVR</sequence>
<name>A0A5C4MIW9_9ACTN</name>
<dbReference type="InterPro" id="IPR002102">
    <property type="entry name" value="Cohesin_dom"/>
</dbReference>
<evidence type="ECO:0000313" key="3">
    <source>
        <dbReference type="EMBL" id="TNC45174.1"/>
    </source>
</evidence>
<dbReference type="InterPro" id="IPR013783">
    <property type="entry name" value="Ig-like_fold"/>
</dbReference>
<dbReference type="EMBL" id="VDFR01000257">
    <property type="protein sequence ID" value="TNC24761.1"/>
    <property type="molecule type" value="Genomic_DNA"/>
</dbReference>
<evidence type="ECO:0000313" key="2">
    <source>
        <dbReference type="EMBL" id="TNC24761.1"/>
    </source>
</evidence>
<accession>A0A5C4MIW9</accession>
<organism evidence="3 4">
    <name type="scientific">Mumia zhuanghuii</name>
    <dbReference type="NCBI Taxonomy" id="2585211"/>
    <lineage>
        <taxon>Bacteria</taxon>
        <taxon>Bacillati</taxon>
        <taxon>Actinomycetota</taxon>
        <taxon>Actinomycetes</taxon>
        <taxon>Propionibacteriales</taxon>
        <taxon>Nocardioidaceae</taxon>
        <taxon>Mumia</taxon>
    </lineage>
</organism>
<dbReference type="GO" id="GO:0030246">
    <property type="term" value="F:carbohydrate binding"/>
    <property type="evidence" value="ECO:0007669"/>
    <property type="project" value="InterPro"/>
</dbReference>
<gene>
    <name evidence="3" type="ORF">FHE65_15250</name>
    <name evidence="2" type="ORF">FHE65_35195</name>
</gene>
<dbReference type="Gene3D" id="2.60.40.680">
    <property type="match status" value="1"/>
</dbReference>
<proteinExistence type="predicted"/>
<dbReference type="AlphaFoldDB" id="A0A5C4MIW9"/>
<feature type="domain" description="Cohesin" evidence="1">
    <location>
        <begin position="58"/>
        <end position="156"/>
    </location>
</feature>
<dbReference type="Proteomes" id="UP000306740">
    <property type="component" value="Unassembled WGS sequence"/>
</dbReference>
<dbReference type="SUPFAM" id="SSF49384">
    <property type="entry name" value="Carbohydrate-binding domain"/>
    <property type="match status" value="1"/>
</dbReference>
<dbReference type="Pfam" id="PF00963">
    <property type="entry name" value="Cohesin"/>
    <property type="match status" value="1"/>
</dbReference>